<keyword evidence="2" id="KW-1185">Reference proteome</keyword>
<organism evidence="1 2">
    <name type="scientific">Spiromyces aspiralis</name>
    <dbReference type="NCBI Taxonomy" id="68401"/>
    <lineage>
        <taxon>Eukaryota</taxon>
        <taxon>Fungi</taxon>
        <taxon>Fungi incertae sedis</taxon>
        <taxon>Zoopagomycota</taxon>
        <taxon>Kickxellomycotina</taxon>
        <taxon>Kickxellomycetes</taxon>
        <taxon>Kickxellales</taxon>
        <taxon>Kickxellaceae</taxon>
        <taxon>Spiromyces</taxon>
    </lineage>
</organism>
<evidence type="ECO:0000313" key="1">
    <source>
        <dbReference type="EMBL" id="KAJ1674479.1"/>
    </source>
</evidence>
<dbReference type="Proteomes" id="UP001145114">
    <property type="component" value="Unassembled WGS sequence"/>
</dbReference>
<reference evidence="1" key="1">
    <citation type="submission" date="2022-06" db="EMBL/GenBank/DDBJ databases">
        <title>Phylogenomic reconstructions and comparative analyses of Kickxellomycotina fungi.</title>
        <authorList>
            <person name="Reynolds N.K."/>
            <person name="Stajich J.E."/>
            <person name="Barry K."/>
            <person name="Grigoriev I.V."/>
            <person name="Crous P."/>
            <person name="Smith M.E."/>
        </authorList>
    </citation>
    <scope>NUCLEOTIDE SEQUENCE</scope>
    <source>
        <strain evidence="1">RSA 2271</strain>
    </source>
</reference>
<sequence length="425" mass="47523">MDRTTNTVLSLPSKHSARSHFEKERERLVTDIIQNLNSALKEIDQLNKNFESAIAMGDQFDRIAELWREFGTIIAPPDLCQNDDPANSGDDTFEIEGSVDVVDPPTVEKYRPVYLEDVVGNEEAVMRLTVMAKEGNMPNLILTGAPGIGKTTSILCLARALLGSAYKEAVLELNASDDRGIDVVRNKIKMFAQKKVTLPSGRHKIIILDEADSMTPGAQQALRRIMEIYSNTTRFALACNISSKIIEPIQSRCAILRFGKIEDAQILRRLIEICREEKVQYNPEGLQAVLFSSDGDMRQAINNLQSTWSGFGYINPENVYKICDQPHPAIISAMLECCQRAEVSKALDCVVGLWHQGYSAIDIITTMFRVVKGHERLSNDTKLDYIREIGFTHMKIVDGMQTLVQLSGLVARLCKVTMSASDFEF</sequence>
<name>A0ACC1HJJ9_9FUNG</name>
<protein>
    <submittedName>
        <fullName evidence="1">Replication factor C subunit 4</fullName>
    </submittedName>
</protein>
<proteinExistence type="predicted"/>
<comment type="caution">
    <text evidence="1">The sequence shown here is derived from an EMBL/GenBank/DDBJ whole genome shotgun (WGS) entry which is preliminary data.</text>
</comment>
<dbReference type="EMBL" id="JAMZIH010005933">
    <property type="protein sequence ID" value="KAJ1674479.1"/>
    <property type="molecule type" value="Genomic_DNA"/>
</dbReference>
<accession>A0ACC1HJJ9</accession>
<gene>
    <name evidence="1" type="primary">RFC4</name>
    <name evidence="1" type="ORF">EV182_003194</name>
</gene>
<evidence type="ECO:0000313" key="2">
    <source>
        <dbReference type="Proteomes" id="UP001145114"/>
    </source>
</evidence>